<dbReference type="HOGENOM" id="CLU_539570_0_0_0"/>
<evidence type="ECO:0000313" key="1">
    <source>
        <dbReference type="EMBL" id="CCB87793.1"/>
    </source>
</evidence>
<keyword evidence="1" id="KW-0614">Plasmid</keyword>
<dbReference type="KEGG" id="sng:SNE_B24340"/>
<name>F8L2U7_SIMNZ</name>
<keyword evidence="2" id="KW-1185">Reference proteome</keyword>
<evidence type="ECO:0000313" key="2">
    <source>
        <dbReference type="Proteomes" id="UP000000496"/>
    </source>
</evidence>
<reference key="1">
    <citation type="journal article" date="2011" name="Mol. Biol. Evol.">
        <title>Unity in variety -- the pan-genome of the Chlamydiae.</title>
        <authorList>
            <person name="Collingro A."/>
            <person name="Tischler P."/>
            <person name="Weinmaier T."/>
            <person name="Penz T."/>
            <person name="Heinz E."/>
            <person name="Brunham R.C."/>
            <person name="Read T.D."/>
            <person name="Bavoil P.M."/>
            <person name="Sachse K."/>
            <person name="Kahane S."/>
            <person name="Friedman M.G."/>
            <person name="Rattei T."/>
            <person name="Myers G.S.A."/>
            <person name="Horn M."/>
        </authorList>
    </citation>
    <scope>NUCLEOTIDE SEQUENCE</scope>
    <source>
        <strain>Z</strain>
    </source>
</reference>
<dbReference type="Proteomes" id="UP000000496">
    <property type="component" value="Plasmid pSn"/>
</dbReference>
<accession>F8L2U7</accession>
<reference evidence="1 2" key="2">
    <citation type="journal article" date="2011" name="Mol. Biol. Evol.">
        <title>Unity in variety--the pan-genome of the Chlamydiae.</title>
        <authorList>
            <person name="Collingro A."/>
            <person name="Tischler P."/>
            <person name="Weinmaier T."/>
            <person name="Penz T."/>
            <person name="Heinz E."/>
            <person name="Brunham R.C."/>
            <person name="Read T.D."/>
            <person name="Bavoil P.M."/>
            <person name="Sachse K."/>
            <person name="Kahane S."/>
            <person name="Friedman M.G."/>
            <person name="Rattei T."/>
            <person name="Myers G.S."/>
            <person name="Horn M."/>
        </authorList>
    </citation>
    <scope>NUCLEOTIDE SEQUENCE [LARGE SCALE GENOMIC DNA]</scope>
    <source>
        <strain evidence="2">ATCC VR-1471 / Z</strain>
        <plasmid evidence="1 2">pSn</plasmid>
    </source>
</reference>
<protein>
    <submittedName>
        <fullName evidence="1">Uncharacterized protein</fullName>
    </submittedName>
</protein>
<proteinExistence type="predicted"/>
<gene>
    <name evidence="1" type="ordered locus">SNE_B24340</name>
</gene>
<sequence length="505" mass="58245">MTSSIESVSDCLPAEGFSLGYEINLDSKQASYQEEVLSSPQDQTTNGLQRLIEEEVRYCASMPHLQHIKKTQAALELCKKFESLIESKTDDYNDYEVSSLLQFLSEKIAPYDPEKALELLKRCPFDQNRTKEYIEISKYQNIIDAEKTLKKAREGLISFLVGDFDYIGSWYFPHVQKLSLALYNEEKNRGLLDLNDTFVDFLKSLEVNPSLLDEIKYPKSVNVTIRVLLLMHQSSAIIKDRIIKEHDSFMKDFAKCPPLYVRYLPTLAAIEGHAKLPQALETLETFWQTVTEPYQGIQMLKVQVTDPYFSKTVEKSVSKILELIENADEDDEDSDVDYSDTFDVLLENNYLELAQRVLSLMTDEYDVFKAMVALYESQISQEGFDVEQALNSLIAQQEELPAKYYNTSCVTIFEFAAKYLGFLTAIKYIKYLDAAKESYMDSPWKFYQIWEILDIERKYNLPGAKETLSFIKSLQKYGVISDFPPFEFLVSEEFSQLQKSAEVAH</sequence>
<organism evidence="1 2">
    <name type="scientific">Simkania negevensis (strain ATCC VR-1471 / DSM 27360 / Z)</name>
    <dbReference type="NCBI Taxonomy" id="331113"/>
    <lineage>
        <taxon>Bacteria</taxon>
        <taxon>Pseudomonadati</taxon>
        <taxon>Chlamydiota</taxon>
        <taxon>Chlamydiia</taxon>
        <taxon>Parachlamydiales</taxon>
        <taxon>Simkaniaceae</taxon>
        <taxon>Simkania</taxon>
    </lineage>
</organism>
<dbReference type="AlphaFoldDB" id="F8L2U7"/>
<dbReference type="RefSeq" id="WP_013935027.1">
    <property type="nucleotide sequence ID" value="NC_015710.1"/>
</dbReference>
<geneLocation type="plasmid" evidence="1 2">
    <name>pSn</name>
</geneLocation>
<dbReference type="EMBL" id="FR872581">
    <property type="protein sequence ID" value="CCB87793.1"/>
    <property type="molecule type" value="Genomic_DNA"/>
</dbReference>